<organism evidence="1">
    <name type="scientific">freshwater metagenome</name>
    <dbReference type="NCBI Taxonomy" id="449393"/>
    <lineage>
        <taxon>unclassified sequences</taxon>
        <taxon>metagenomes</taxon>
        <taxon>ecological metagenomes</taxon>
    </lineage>
</organism>
<dbReference type="AlphaFoldDB" id="A0A6J6P8W5"/>
<proteinExistence type="predicted"/>
<dbReference type="Gene3D" id="3.30.1330.110">
    <property type="entry name" value="BB2672"/>
    <property type="match status" value="1"/>
</dbReference>
<protein>
    <submittedName>
        <fullName evidence="1">Unannotated protein</fullName>
    </submittedName>
</protein>
<dbReference type="SUPFAM" id="SSF160519">
    <property type="entry name" value="BB2672-like"/>
    <property type="match status" value="1"/>
</dbReference>
<dbReference type="InterPro" id="IPR035936">
    <property type="entry name" value="BB2672"/>
</dbReference>
<gene>
    <name evidence="1" type="ORF">UFOPK2625_00212</name>
</gene>
<evidence type="ECO:0000313" key="1">
    <source>
        <dbReference type="EMBL" id="CAB4695309.1"/>
    </source>
</evidence>
<sequence length="185" mass="19316">MKVRSLVTTTQETCSEAGTAVNPPTIIVIAAAVVQNPLARKGKVDDLVELEELGRESTELLVKQALRALAAMGVQPDAVRGYGKGAIVGVDGDREHTAAVLHPRFGAPVRAAIGGGSDIIPGTKKVGGPGAQITMPIGNKDDRWVFDDMDSIDLSIPDAPHADEMVIALVLSTGGRPNARVKKPI</sequence>
<dbReference type="InterPro" id="IPR009569">
    <property type="entry name" value="AA_synth_put"/>
</dbReference>
<dbReference type="Pfam" id="PF06684">
    <property type="entry name" value="AA_synth"/>
    <property type="match status" value="1"/>
</dbReference>
<name>A0A6J6P8W5_9ZZZZ</name>
<dbReference type="EMBL" id="CAEZXZ010000017">
    <property type="protein sequence ID" value="CAB4695309.1"/>
    <property type="molecule type" value="Genomic_DNA"/>
</dbReference>
<reference evidence="1" key="1">
    <citation type="submission" date="2020-05" db="EMBL/GenBank/DDBJ databases">
        <authorList>
            <person name="Chiriac C."/>
            <person name="Salcher M."/>
            <person name="Ghai R."/>
            <person name="Kavagutti S V."/>
        </authorList>
    </citation>
    <scope>NUCLEOTIDE SEQUENCE</scope>
</reference>
<accession>A0A6J6P8W5</accession>